<reference evidence="2 3" key="1">
    <citation type="submission" date="2022-09" db="EMBL/GenBank/DDBJ databases">
        <authorList>
            <person name="Palmer J.M."/>
        </authorList>
    </citation>
    <scope>NUCLEOTIDE SEQUENCE [LARGE SCALE GENOMIC DNA]</scope>
    <source>
        <strain evidence="2 3">DSM 7382</strain>
    </source>
</reference>
<name>A0AAW0GB84_9APHY</name>
<evidence type="ECO:0000313" key="2">
    <source>
        <dbReference type="EMBL" id="KAK7690636.1"/>
    </source>
</evidence>
<proteinExistence type="predicted"/>
<keyword evidence="3" id="KW-1185">Reference proteome</keyword>
<evidence type="ECO:0000256" key="1">
    <source>
        <dbReference type="SAM" id="Phobius"/>
    </source>
</evidence>
<comment type="caution">
    <text evidence="2">The sequence shown here is derived from an EMBL/GenBank/DDBJ whole genome shotgun (WGS) entry which is preliminary data.</text>
</comment>
<dbReference type="AlphaFoldDB" id="A0AAW0GB84"/>
<dbReference type="Proteomes" id="UP001385951">
    <property type="component" value="Unassembled WGS sequence"/>
</dbReference>
<feature type="transmembrane region" description="Helical" evidence="1">
    <location>
        <begin position="78"/>
        <end position="101"/>
    </location>
</feature>
<keyword evidence="1" id="KW-0472">Membrane</keyword>
<gene>
    <name evidence="2" type="ORF">QCA50_005735</name>
</gene>
<sequence length="102" mass="11767">MSPACNNRCTGLVFSISPAKFRATKPYVERCLEKMCTGLIHRPRSNSPSLCLKLRLNNAIMHRTRTVRRGIIPYKTRLLCGQGQLIFFFFLLSSSLFYIFFT</sequence>
<accession>A0AAW0GB84</accession>
<keyword evidence="1" id="KW-0812">Transmembrane</keyword>
<protein>
    <submittedName>
        <fullName evidence="2">Uncharacterized protein</fullName>
    </submittedName>
</protein>
<evidence type="ECO:0000313" key="3">
    <source>
        <dbReference type="Proteomes" id="UP001385951"/>
    </source>
</evidence>
<keyword evidence="1" id="KW-1133">Transmembrane helix</keyword>
<organism evidence="2 3">
    <name type="scientific">Cerrena zonata</name>
    <dbReference type="NCBI Taxonomy" id="2478898"/>
    <lineage>
        <taxon>Eukaryota</taxon>
        <taxon>Fungi</taxon>
        <taxon>Dikarya</taxon>
        <taxon>Basidiomycota</taxon>
        <taxon>Agaricomycotina</taxon>
        <taxon>Agaricomycetes</taxon>
        <taxon>Polyporales</taxon>
        <taxon>Cerrenaceae</taxon>
        <taxon>Cerrena</taxon>
    </lineage>
</organism>
<dbReference type="EMBL" id="JASBNA010000006">
    <property type="protein sequence ID" value="KAK7690636.1"/>
    <property type="molecule type" value="Genomic_DNA"/>
</dbReference>